<keyword evidence="9" id="KW-0732">Signal</keyword>
<evidence type="ECO:0000256" key="3">
    <source>
        <dbReference type="ARBA" id="ARBA00022452"/>
    </source>
</evidence>
<dbReference type="InterPro" id="IPR006665">
    <property type="entry name" value="OmpA-like"/>
</dbReference>
<organism evidence="11">
    <name type="scientific">Hirondellea gigas</name>
    <dbReference type="NCBI Taxonomy" id="1518452"/>
    <lineage>
        <taxon>Eukaryota</taxon>
        <taxon>Metazoa</taxon>
        <taxon>Ecdysozoa</taxon>
        <taxon>Arthropoda</taxon>
        <taxon>Crustacea</taxon>
        <taxon>Multicrustacea</taxon>
        <taxon>Malacostraca</taxon>
        <taxon>Eumalacostraca</taxon>
        <taxon>Peracarida</taxon>
        <taxon>Amphipoda</taxon>
        <taxon>Amphilochidea</taxon>
        <taxon>Lysianassida</taxon>
        <taxon>Lysianassidira</taxon>
        <taxon>Lysianassoidea</taxon>
        <taxon>Lysianassidae</taxon>
        <taxon>Hirondellea</taxon>
    </lineage>
</organism>
<evidence type="ECO:0000256" key="1">
    <source>
        <dbReference type="ARBA" id="ARBA00004571"/>
    </source>
</evidence>
<evidence type="ECO:0000256" key="7">
    <source>
        <dbReference type="ARBA" id="ARBA00023136"/>
    </source>
</evidence>
<keyword evidence="8" id="KW-0998">Cell outer membrane</keyword>
<feature type="domain" description="OmpA-like" evidence="10">
    <location>
        <begin position="212"/>
        <end position="330"/>
    </location>
</feature>
<dbReference type="InterPro" id="IPR050330">
    <property type="entry name" value="Bact_OuterMem_StrucFunc"/>
</dbReference>
<keyword evidence="7" id="KW-0472">Membrane</keyword>
<evidence type="ECO:0000256" key="6">
    <source>
        <dbReference type="ARBA" id="ARBA00023114"/>
    </source>
</evidence>
<feature type="chain" id="PRO_5025458801" evidence="9">
    <location>
        <begin position="20"/>
        <end position="335"/>
    </location>
</feature>
<proteinExistence type="evidence at transcript level"/>
<dbReference type="PRINTS" id="PR01021">
    <property type="entry name" value="OMPADOMAIN"/>
</dbReference>
<dbReference type="Gene3D" id="2.40.160.20">
    <property type="match status" value="1"/>
</dbReference>
<comment type="subcellular location">
    <subcellularLocation>
        <location evidence="1">Cell outer membrane</location>
        <topology evidence="1">Multi-pass membrane protein</topology>
    </subcellularLocation>
</comment>
<keyword evidence="3" id="KW-1134">Transmembrane beta strand</keyword>
<evidence type="ECO:0000313" key="11">
    <source>
        <dbReference type="EMBL" id="LAC23765.1"/>
    </source>
</evidence>
<dbReference type="PANTHER" id="PTHR30329:SF21">
    <property type="entry name" value="LIPOPROTEIN YIAD-RELATED"/>
    <property type="match status" value="1"/>
</dbReference>
<feature type="signal peptide" evidence="9">
    <location>
        <begin position="1"/>
        <end position="19"/>
    </location>
</feature>
<name>A0A6A7G126_9CRUS</name>
<keyword evidence="2" id="KW-0813">Transport</keyword>
<dbReference type="PROSITE" id="PS51123">
    <property type="entry name" value="OMPA_2"/>
    <property type="match status" value="1"/>
</dbReference>
<dbReference type="EMBL" id="IACT01004578">
    <property type="protein sequence ID" value="LAC23765.1"/>
    <property type="molecule type" value="mRNA"/>
</dbReference>
<sequence length="335" mass="37017">MKMKYALPIALLVSSSAFAAHTDNDWYAGLRLGATDYTDYTNNGSEATSAIDADVGGGVFLGYNFTNWFALEGGYTYLGDLRASEHIEGSEHITNNALELVTKFTWQTTDNLDLFVKAGAFAYKTDSNSSDDDGFNATAGIGAEYFFNDNISTRFEYQYYNNLALNDVKWDTHLLAVSVIYSWGAPKVIAPVVAPVVVAPIVEEKIEKVKEKLMQVDSAKVEVSFPFNSSILSEESMQQLMPIIEHLKAYPESKLILIGHTDSLGSSAYNQVFSEKRAEVLASYLSNTYSIDKSRMSISGEGERMPIYTNATKEGRALNRSVSVFSPSFQMEINN</sequence>
<dbReference type="Pfam" id="PF00691">
    <property type="entry name" value="OmpA"/>
    <property type="match status" value="1"/>
</dbReference>
<dbReference type="SUPFAM" id="SSF56925">
    <property type="entry name" value="OMPA-like"/>
    <property type="match status" value="1"/>
</dbReference>
<dbReference type="AlphaFoldDB" id="A0A6A7G126"/>
<keyword evidence="6" id="KW-0626">Porin</keyword>
<dbReference type="InterPro" id="IPR000498">
    <property type="entry name" value="OmpA-like_TM_dom"/>
</dbReference>
<evidence type="ECO:0000256" key="8">
    <source>
        <dbReference type="ARBA" id="ARBA00023237"/>
    </source>
</evidence>
<evidence type="ECO:0000256" key="4">
    <source>
        <dbReference type="ARBA" id="ARBA00022692"/>
    </source>
</evidence>
<dbReference type="PANTHER" id="PTHR30329">
    <property type="entry name" value="STATOR ELEMENT OF FLAGELLAR MOTOR COMPLEX"/>
    <property type="match status" value="1"/>
</dbReference>
<evidence type="ECO:0000256" key="9">
    <source>
        <dbReference type="SAM" id="SignalP"/>
    </source>
</evidence>
<dbReference type="GO" id="GO:0006811">
    <property type="term" value="P:monoatomic ion transport"/>
    <property type="evidence" value="ECO:0007669"/>
    <property type="project" value="UniProtKB-KW"/>
</dbReference>
<dbReference type="InterPro" id="IPR006664">
    <property type="entry name" value="OMP_bac"/>
</dbReference>
<evidence type="ECO:0000259" key="10">
    <source>
        <dbReference type="PROSITE" id="PS51123"/>
    </source>
</evidence>
<dbReference type="InterPro" id="IPR036737">
    <property type="entry name" value="OmpA-like_sf"/>
</dbReference>
<protein>
    <submittedName>
        <fullName evidence="11">OmpA family protein</fullName>
    </submittedName>
</protein>
<dbReference type="Gene3D" id="3.30.1330.60">
    <property type="entry name" value="OmpA-like domain"/>
    <property type="match status" value="1"/>
</dbReference>
<dbReference type="Pfam" id="PF01389">
    <property type="entry name" value="OmpA_membrane"/>
    <property type="match status" value="1"/>
</dbReference>
<accession>A0A6A7G126</accession>
<reference evidence="11" key="1">
    <citation type="submission" date="2017-11" db="EMBL/GenBank/DDBJ databases">
        <title>The sensing device of the deep-sea amphipod.</title>
        <authorList>
            <person name="Kobayashi H."/>
            <person name="Nagahama T."/>
            <person name="Arai W."/>
            <person name="Sasagawa Y."/>
            <person name="Umeda M."/>
            <person name="Hayashi T."/>
            <person name="Nikaido I."/>
            <person name="Watanabe H."/>
            <person name="Oguri K."/>
            <person name="Kitazato H."/>
            <person name="Fujioka K."/>
            <person name="Kido Y."/>
            <person name="Takami H."/>
        </authorList>
    </citation>
    <scope>NUCLEOTIDE SEQUENCE</scope>
    <source>
        <tissue evidence="11">Whole body</tissue>
    </source>
</reference>
<keyword evidence="5" id="KW-0406">Ion transport</keyword>
<dbReference type="GO" id="GO:0046930">
    <property type="term" value="C:pore complex"/>
    <property type="evidence" value="ECO:0007669"/>
    <property type="project" value="UniProtKB-KW"/>
</dbReference>
<dbReference type="GO" id="GO:0015288">
    <property type="term" value="F:porin activity"/>
    <property type="evidence" value="ECO:0007669"/>
    <property type="project" value="UniProtKB-KW"/>
</dbReference>
<dbReference type="InterPro" id="IPR011250">
    <property type="entry name" value="OMP/PagP_B-barrel"/>
</dbReference>
<evidence type="ECO:0000256" key="5">
    <source>
        <dbReference type="ARBA" id="ARBA00023065"/>
    </source>
</evidence>
<keyword evidence="4" id="KW-0812">Transmembrane</keyword>
<dbReference type="SUPFAM" id="SSF103088">
    <property type="entry name" value="OmpA-like"/>
    <property type="match status" value="1"/>
</dbReference>
<dbReference type="CDD" id="cd07185">
    <property type="entry name" value="OmpA_C-like"/>
    <property type="match status" value="1"/>
</dbReference>
<evidence type="ECO:0000256" key="2">
    <source>
        <dbReference type="ARBA" id="ARBA00022448"/>
    </source>
</evidence>